<evidence type="ECO:0000256" key="1">
    <source>
        <dbReference type="ARBA" id="ARBA00004555"/>
    </source>
</evidence>
<dbReference type="GO" id="GO:0005794">
    <property type="term" value="C:Golgi apparatus"/>
    <property type="evidence" value="ECO:0007669"/>
    <property type="project" value="UniProtKB-SubCell"/>
</dbReference>
<protein>
    <submittedName>
        <fullName evidence="5">Golgin candidate 4</fullName>
    </submittedName>
</protein>
<feature type="region of interest" description="Disordered" evidence="4">
    <location>
        <begin position="38"/>
        <end position="57"/>
    </location>
</feature>
<comment type="subcellular location">
    <subcellularLocation>
        <location evidence="1">Golgi apparatus</location>
    </subcellularLocation>
</comment>
<dbReference type="Proteomes" id="UP000623129">
    <property type="component" value="Unassembled WGS sequence"/>
</dbReference>
<dbReference type="GO" id="GO:0006888">
    <property type="term" value="P:endoplasmic reticulum to Golgi vesicle-mediated transport"/>
    <property type="evidence" value="ECO:0007669"/>
    <property type="project" value="TreeGrafter"/>
</dbReference>
<keyword evidence="6" id="KW-1185">Reference proteome</keyword>
<dbReference type="PANTHER" id="PTHR18921">
    <property type="entry name" value="MYOSIN HEAVY CHAIN - RELATED"/>
    <property type="match status" value="1"/>
</dbReference>
<dbReference type="GO" id="GO:0031267">
    <property type="term" value="F:small GTPase binding"/>
    <property type="evidence" value="ECO:0007669"/>
    <property type="project" value="TreeGrafter"/>
</dbReference>
<feature type="compositionally biased region" description="Polar residues" evidence="4">
    <location>
        <begin position="46"/>
        <end position="57"/>
    </location>
</feature>
<dbReference type="EMBL" id="SWLB01000001">
    <property type="protein sequence ID" value="KAF3341962.1"/>
    <property type="molecule type" value="Genomic_DNA"/>
</dbReference>
<accession>A0A833RMG4</accession>
<name>A0A833RMG4_9POAL</name>
<comment type="caution">
    <text evidence="5">The sequence shown here is derived from an EMBL/GenBank/DDBJ whole genome shotgun (WGS) entry which is preliminary data.</text>
</comment>
<keyword evidence="3" id="KW-0175">Coiled coil</keyword>
<organism evidence="5 6">
    <name type="scientific">Carex littledalei</name>
    <dbReference type="NCBI Taxonomy" id="544730"/>
    <lineage>
        <taxon>Eukaryota</taxon>
        <taxon>Viridiplantae</taxon>
        <taxon>Streptophyta</taxon>
        <taxon>Embryophyta</taxon>
        <taxon>Tracheophyta</taxon>
        <taxon>Spermatophyta</taxon>
        <taxon>Magnoliopsida</taxon>
        <taxon>Liliopsida</taxon>
        <taxon>Poales</taxon>
        <taxon>Cyperaceae</taxon>
        <taxon>Cyperoideae</taxon>
        <taxon>Cariceae</taxon>
        <taxon>Carex</taxon>
        <taxon>Carex subgen. Euthyceras</taxon>
    </lineage>
</organism>
<dbReference type="AlphaFoldDB" id="A0A833RMG4"/>
<evidence type="ECO:0000256" key="3">
    <source>
        <dbReference type="ARBA" id="ARBA00023054"/>
    </source>
</evidence>
<sequence>MVRMLGFSEEDKQRIGGAQTTAGKGVVRGVLGLPGKLVGGILGGSHPSTQASPNNQDSFADLWVDFLLKDAEEREKREASSNNQDKMVTSDPSNSTTTGNSNAFSYTPTNYSSDQVNSSEFSTVPLNSTSFYSRPLQR</sequence>
<feature type="region of interest" description="Disordered" evidence="4">
    <location>
        <begin position="73"/>
        <end position="138"/>
    </location>
</feature>
<gene>
    <name evidence="5" type="ORF">FCM35_KLT00600</name>
</gene>
<keyword evidence="2" id="KW-0333">Golgi apparatus</keyword>
<dbReference type="PANTHER" id="PTHR18921:SF2">
    <property type="entry name" value="THYROID RECEPTOR-INTERACTING PROTEIN 11"/>
    <property type="match status" value="1"/>
</dbReference>
<feature type="compositionally biased region" description="Polar residues" evidence="4">
    <location>
        <begin position="80"/>
        <end position="132"/>
    </location>
</feature>
<dbReference type="GO" id="GO:0007030">
    <property type="term" value="P:Golgi organization"/>
    <property type="evidence" value="ECO:0007669"/>
    <property type="project" value="TreeGrafter"/>
</dbReference>
<evidence type="ECO:0000313" key="6">
    <source>
        <dbReference type="Proteomes" id="UP000623129"/>
    </source>
</evidence>
<dbReference type="OrthoDB" id="71227at2759"/>
<evidence type="ECO:0000256" key="2">
    <source>
        <dbReference type="ARBA" id="ARBA00023034"/>
    </source>
</evidence>
<evidence type="ECO:0000313" key="5">
    <source>
        <dbReference type="EMBL" id="KAF3341962.1"/>
    </source>
</evidence>
<reference evidence="5" key="1">
    <citation type="submission" date="2020-01" db="EMBL/GenBank/DDBJ databases">
        <title>Genome sequence of Kobresia littledalei, the first chromosome-level genome in the family Cyperaceae.</title>
        <authorList>
            <person name="Qu G."/>
        </authorList>
    </citation>
    <scope>NUCLEOTIDE SEQUENCE</scope>
    <source>
        <strain evidence="5">C.B.Clarke</strain>
        <tissue evidence="5">Leaf</tissue>
    </source>
</reference>
<proteinExistence type="predicted"/>
<evidence type="ECO:0000256" key="4">
    <source>
        <dbReference type="SAM" id="MobiDB-lite"/>
    </source>
</evidence>